<organism evidence="1 2">
    <name type="scientific">Pedobacter jamesrossensis</name>
    <dbReference type="NCBI Taxonomy" id="1908238"/>
    <lineage>
        <taxon>Bacteria</taxon>
        <taxon>Pseudomonadati</taxon>
        <taxon>Bacteroidota</taxon>
        <taxon>Sphingobacteriia</taxon>
        <taxon>Sphingobacteriales</taxon>
        <taxon>Sphingobacteriaceae</taxon>
        <taxon>Pedobacter</taxon>
    </lineage>
</organism>
<gene>
    <name evidence="1" type="ORF">ACFOUY_09290</name>
</gene>
<keyword evidence="2" id="KW-1185">Reference proteome</keyword>
<evidence type="ECO:0000313" key="2">
    <source>
        <dbReference type="Proteomes" id="UP001595792"/>
    </source>
</evidence>
<dbReference type="EMBL" id="JBHSBY010000081">
    <property type="protein sequence ID" value="MFC4196890.1"/>
    <property type="molecule type" value="Genomic_DNA"/>
</dbReference>
<accession>A0ABV8NIP8</accession>
<comment type="caution">
    <text evidence="1">The sequence shown here is derived from an EMBL/GenBank/DDBJ whole genome shotgun (WGS) entry which is preliminary data.</text>
</comment>
<evidence type="ECO:0000313" key="1">
    <source>
        <dbReference type="EMBL" id="MFC4196890.1"/>
    </source>
</evidence>
<dbReference type="RefSeq" id="WP_378960230.1">
    <property type="nucleotide sequence ID" value="NZ_JBHSBY010000081.1"/>
</dbReference>
<protein>
    <recommendedName>
        <fullName evidence="3">Carboxypeptidase regulatory-like domain-containing protein</fullName>
    </recommendedName>
</protein>
<dbReference type="Proteomes" id="UP001595792">
    <property type="component" value="Unassembled WGS sequence"/>
</dbReference>
<evidence type="ECO:0008006" key="3">
    <source>
        <dbReference type="Google" id="ProtNLM"/>
    </source>
</evidence>
<proteinExistence type="predicted"/>
<sequence length="694" mass="77140">MTLPDSLQSGNYRFVANSNVKFDGVPDMQFVQPITIKSTTINPLVASISQFKTNEKGNGTVLLKALSSDNRFVSAADVNYIVGKNNKVVKSGKAKTSIIGEFMIDYPADKINADNNQVSVTVKKNNHISYAKFDLPISSDNYSVKFYPESGNLIFDIENKVGLEIKDLNGVVINAKAVLFANEKILDTISTNSTGMGNFLLTPVSNLKYSVKLLDNGNLRGIYELPKPLVRGANIRLNSALSNNELRAFIEGNFNGVVHLVAHNYEDIFLSSELKLKSKQALKVLLKLDSVPVGLNTITLLDSSYKPIAERIFFAHYDGIDQLLINSDKTDYTTRDSVKLDLKILDSDNKPLKGIVSVAVVQENRFTLANKTNIVDYAYLESELKSLPINLSGVKYNDSDYLENILLIKGWRKYKWPEGILTNPITNQRFSDYEYTGVITKNKKEIKTPVILNTIAASNVNSFNTDSNGRFLLPYNTLLINEKVKVWLNIDVKNYAAYEVKLSDPSVAIKSYQRKINYDENIVAMSALAPFSESITSLAGIKLDEVTIKKSVDNGLDFASYGRNACGDYVCQYGILNCQNHSFGKIPVKGKTYPSNGRVVIYQGCIETAVNPNLLMLNGISLPKEFYVSDITNKNEPINFATVYWNYQLFINNKGDTQLKLTTGDLTGAFKIIVQGITENGVVFGEKTIQIKKP</sequence>
<reference evidence="2" key="1">
    <citation type="journal article" date="2019" name="Int. J. Syst. Evol. Microbiol.">
        <title>The Global Catalogue of Microorganisms (GCM) 10K type strain sequencing project: providing services to taxonomists for standard genome sequencing and annotation.</title>
        <authorList>
            <consortium name="The Broad Institute Genomics Platform"/>
            <consortium name="The Broad Institute Genome Sequencing Center for Infectious Disease"/>
            <person name="Wu L."/>
            <person name="Ma J."/>
        </authorList>
    </citation>
    <scope>NUCLEOTIDE SEQUENCE [LARGE SCALE GENOMIC DNA]</scope>
    <source>
        <strain evidence="2">CCM 8689</strain>
    </source>
</reference>
<name>A0ABV8NIP8_9SPHI</name>